<evidence type="ECO:0000256" key="1">
    <source>
        <dbReference type="SAM" id="Phobius"/>
    </source>
</evidence>
<proteinExistence type="predicted"/>
<comment type="caution">
    <text evidence="2">The sequence shown here is derived from an EMBL/GenBank/DDBJ whole genome shotgun (WGS) entry which is preliminary data.</text>
</comment>
<gene>
    <name evidence="2" type="ORF">GGP71_000719</name>
</gene>
<feature type="transmembrane region" description="Helical" evidence="1">
    <location>
        <begin position="76"/>
        <end position="99"/>
    </location>
</feature>
<keyword evidence="1" id="KW-0812">Transmembrane</keyword>
<dbReference type="Proteomes" id="UP001155027">
    <property type="component" value="Unassembled WGS sequence"/>
</dbReference>
<dbReference type="RefSeq" id="WP_259220109.1">
    <property type="nucleotide sequence ID" value="NZ_JANUAV010000002.1"/>
</dbReference>
<evidence type="ECO:0000313" key="3">
    <source>
        <dbReference type="Proteomes" id="UP001155027"/>
    </source>
</evidence>
<protein>
    <submittedName>
        <fullName evidence="2">Uncharacterized protein</fullName>
    </submittedName>
</protein>
<dbReference type="AlphaFoldDB" id="A0A9X2PWQ9"/>
<organism evidence="2 3">
    <name type="scientific">Salinibacter ruber</name>
    <dbReference type="NCBI Taxonomy" id="146919"/>
    <lineage>
        <taxon>Bacteria</taxon>
        <taxon>Pseudomonadati</taxon>
        <taxon>Rhodothermota</taxon>
        <taxon>Rhodothermia</taxon>
        <taxon>Rhodothermales</taxon>
        <taxon>Salinibacteraceae</taxon>
        <taxon>Salinibacter</taxon>
    </lineage>
</organism>
<dbReference type="EMBL" id="JANUAU010000002">
    <property type="protein sequence ID" value="MCS3676812.1"/>
    <property type="molecule type" value="Genomic_DNA"/>
</dbReference>
<accession>A0A9X2PWQ9</accession>
<keyword evidence="1" id="KW-0472">Membrane</keyword>
<sequence length="100" mass="10823">MQSANATASLYVIRYVIRFGASIGQDSGDEFVEHPIVFLCMNGIGGVWLFFGIDLLRKALTGDSRTSEEGVRMTSVPDLVSGLILTILGGCFCLGSFIWI</sequence>
<reference evidence="2" key="1">
    <citation type="submission" date="2022-08" db="EMBL/GenBank/DDBJ databases">
        <title>Genomic Encyclopedia of Type Strains, Phase V (KMG-V): Genome sequencing to study the core and pangenomes of soil and plant-associated prokaryotes.</title>
        <authorList>
            <person name="Whitman W."/>
        </authorList>
    </citation>
    <scope>NUCLEOTIDE SEQUENCE</scope>
    <source>
        <strain evidence="2">0</strain>
    </source>
</reference>
<feature type="transmembrane region" description="Helical" evidence="1">
    <location>
        <begin position="36"/>
        <end position="56"/>
    </location>
</feature>
<keyword evidence="1" id="KW-1133">Transmembrane helix</keyword>
<evidence type="ECO:0000313" key="2">
    <source>
        <dbReference type="EMBL" id="MCS3676812.1"/>
    </source>
</evidence>
<name>A0A9X2PWQ9_9BACT</name>